<dbReference type="Proteomes" id="UP000176741">
    <property type="component" value="Unassembled WGS sequence"/>
</dbReference>
<dbReference type="InterPro" id="IPR028098">
    <property type="entry name" value="Glyco_trans_4-like_N"/>
</dbReference>
<dbReference type="GO" id="GO:0016757">
    <property type="term" value="F:glycosyltransferase activity"/>
    <property type="evidence" value="ECO:0007669"/>
    <property type="project" value="InterPro"/>
</dbReference>
<evidence type="ECO:0000313" key="3">
    <source>
        <dbReference type="EMBL" id="OGM20040.1"/>
    </source>
</evidence>
<proteinExistence type="predicted"/>
<dbReference type="CDD" id="cd03823">
    <property type="entry name" value="GT4_ExpE7-like"/>
    <property type="match status" value="1"/>
</dbReference>
<dbReference type="InterPro" id="IPR050194">
    <property type="entry name" value="Glycosyltransferase_grp1"/>
</dbReference>
<dbReference type="EMBL" id="MGGD01000046">
    <property type="protein sequence ID" value="OGM20040.1"/>
    <property type="molecule type" value="Genomic_DNA"/>
</dbReference>
<dbReference type="PANTHER" id="PTHR45947:SF13">
    <property type="entry name" value="TRANSFERASE"/>
    <property type="match status" value="1"/>
</dbReference>
<dbReference type="AlphaFoldDB" id="A0A1F7XYJ9"/>
<dbReference type="SUPFAM" id="SSF53756">
    <property type="entry name" value="UDP-Glycosyltransferase/glycogen phosphorylase"/>
    <property type="match status" value="1"/>
</dbReference>
<dbReference type="PANTHER" id="PTHR45947">
    <property type="entry name" value="SULFOQUINOVOSYL TRANSFERASE SQD2"/>
    <property type="match status" value="1"/>
</dbReference>
<dbReference type="Gene3D" id="3.40.50.2000">
    <property type="entry name" value="Glycogen Phosphorylase B"/>
    <property type="match status" value="2"/>
</dbReference>
<name>A0A1F7XYJ9_9BACT</name>
<evidence type="ECO:0000313" key="4">
    <source>
        <dbReference type="Proteomes" id="UP000176741"/>
    </source>
</evidence>
<reference evidence="3 4" key="1">
    <citation type="journal article" date="2016" name="Nat. Commun.">
        <title>Thousands of microbial genomes shed light on interconnected biogeochemical processes in an aquifer system.</title>
        <authorList>
            <person name="Anantharaman K."/>
            <person name="Brown C.T."/>
            <person name="Hug L.A."/>
            <person name="Sharon I."/>
            <person name="Castelle C.J."/>
            <person name="Probst A.J."/>
            <person name="Thomas B.C."/>
            <person name="Singh A."/>
            <person name="Wilkins M.J."/>
            <person name="Karaoz U."/>
            <person name="Brodie E.L."/>
            <person name="Williams K.H."/>
            <person name="Hubbard S.S."/>
            <person name="Banfield J.F."/>
        </authorList>
    </citation>
    <scope>NUCLEOTIDE SEQUENCE [LARGE SCALE GENOMIC DNA]</scope>
</reference>
<gene>
    <name evidence="3" type="ORF">A2771_04565</name>
</gene>
<sequence>MRILLIHKHHYNLGGAERYYFELAKLLKKKGHEVAYFSLKDKKNKKTRWEKYFASNVTFENLKVDNATSLFFRMLYNLEAKRKISKLLDDFKPDIVHIQNIYNHISPSILPEIKKRGVPIIYTVHDYHLVSPNVNLFHGGRVCEEDGNSFFTAVKHKCINDSFMQTFGTALVWKIQEFMNAYNRHIDVLIIPSKFMRDRLTKNGFDPRKIYLLPNFFNCNDYKKSRGSDERFVLFFGRFYEHKGIKNILEVAGKLSEVKFKIVGDGKYGKFLKKFIKKNKLKNVELKKYLVGGELRKVISDSAFVVVPSLWYENFPYSILESFAAGKSVVASRIGGIPEIVKDGKNGLLFKPSDVKDFSEKIERLWEDPLLVNKLGETAAKDVKKKYNPEDHYKKILEVYNKAINTR</sequence>
<evidence type="ECO:0000259" key="1">
    <source>
        <dbReference type="Pfam" id="PF00534"/>
    </source>
</evidence>
<dbReference type="Pfam" id="PF13439">
    <property type="entry name" value="Glyco_transf_4"/>
    <property type="match status" value="1"/>
</dbReference>
<feature type="domain" description="Glycosyltransferase subfamily 4-like N-terminal" evidence="2">
    <location>
        <begin position="14"/>
        <end position="219"/>
    </location>
</feature>
<evidence type="ECO:0000259" key="2">
    <source>
        <dbReference type="Pfam" id="PF13439"/>
    </source>
</evidence>
<dbReference type="Pfam" id="PF00534">
    <property type="entry name" value="Glycos_transf_1"/>
    <property type="match status" value="1"/>
</dbReference>
<dbReference type="InterPro" id="IPR001296">
    <property type="entry name" value="Glyco_trans_1"/>
</dbReference>
<evidence type="ECO:0008006" key="5">
    <source>
        <dbReference type="Google" id="ProtNLM"/>
    </source>
</evidence>
<comment type="caution">
    <text evidence="3">The sequence shown here is derived from an EMBL/GenBank/DDBJ whole genome shotgun (WGS) entry which is preliminary data.</text>
</comment>
<protein>
    <recommendedName>
        <fullName evidence="5">Glycosyltransferase subfamily 4-like N-terminal domain-containing protein</fullName>
    </recommendedName>
</protein>
<accession>A0A1F7XYJ9</accession>
<organism evidence="3 4">
    <name type="scientific">Candidatus Woesebacteria bacterium RIFCSPHIGHO2_01_FULL_38_26b</name>
    <dbReference type="NCBI Taxonomy" id="1802491"/>
    <lineage>
        <taxon>Bacteria</taxon>
        <taxon>Candidatus Woeseibacteriota</taxon>
    </lineage>
</organism>
<feature type="domain" description="Glycosyl transferase family 1" evidence="1">
    <location>
        <begin position="226"/>
        <end position="381"/>
    </location>
</feature>